<dbReference type="AlphaFoldDB" id="A0A2P6RE16"/>
<dbReference type="InterPro" id="IPR011009">
    <property type="entry name" value="Kinase-like_dom_sf"/>
</dbReference>
<accession>A0A2P6RE16</accession>
<proteinExistence type="predicted"/>
<reference evidence="13 14" key="1">
    <citation type="journal article" date="2018" name="Nat. Genet.">
        <title>The Rosa genome provides new insights in the design of modern roses.</title>
        <authorList>
            <person name="Bendahmane M."/>
        </authorList>
    </citation>
    <scope>NUCLEOTIDE SEQUENCE [LARGE SCALE GENOMIC DNA]</scope>
    <source>
        <strain evidence="14">cv. Old Blush</strain>
    </source>
</reference>
<evidence type="ECO:0000256" key="9">
    <source>
        <dbReference type="ARBA" id="ARBA00022989"/>
    </source>
</evidence>
<dbReference type="GO" id="GO:0009506">
    <property type="term" value="C:plasmodesma"/>
    <property type="evidence" value="ECO:0007669"/>
    <property type="project" value="TreeGrafter"/>
</dbReference>
<keyword evidence="10" id="KW-0472">Membrane</keyword>
<evidence type="ECO:0000256" key="8">
    <source>
        <dbReference type="ARBA" id="ARBA00022840"/>
    </source>
</evidence>
<dbReference type="SMART" id="SM00220">
    <property type="entry name" value="S_TKc"/>
    <property type="match status" value="1"/>
</dbReference>
<evidence type="ECO:0000256" key="10">
    <source>
        <dbReference type="ARBA" id="ARBA00023136"/>
    </source>
</evidence>
<keyword evidence="3 13" id="KW-0808">Transferase</keyword>
<dbReference type="PANTHER" id="PTHR27003">
    <property type="entry name" value="OS07G0166700 PROTEIN"/>
    <property type="match status" value="1"/>
</dbReference>
<evidence type="ECO:0000256" key="5">
    <source>
        <dbReference type="ARBA" id="ARBA00022729"/>
    </source>
</evidence>
<keyword evidence="6" id="KW-0547">Nucleotide-binding</keyword>
<gene>
    <name evidence="13" type="ORF">RchiOBHm_Chr3g0481821</name>
</gene>
<keyword evidence="9" id="KW-1133">Transmembrane helix</keyword>
<keyword evidence="5" id="KW-0732">Signal</keyword>
<name>A0A2P6RE16_ROSCH</name>
<keyword evidence="14" id="KW-1185">Reference proteome</keyword>
<evidence type="ECO:0000256" key="2">
    <source>
        <dbReference type="ARBA" id="ARBA00022527"/>
    </source>
</evidence>
<evidence type="ECO:0000256" key="3">
    <source>
        <dbReference type="ARBA" id="ARBA00022679"/>
    </source>
</evidence>
<evidence type="ECO:0000256" key="1">
    <source>
        <dbReference type="ARBA" id="ARBA00004479"/>
    </source>
</evidence>
<evidence type="ECO:0000256" key="4">
    <source>
        <dbReference type="ARBA" id="ARBA00022692"/>
    </source>
</evidence>
<keyword evidence="11" id="KW-0325">Glycoprotein</keyword>
<dbReference type="InterPro" id="IPR045272">
    <property type="entry name" value="ANXUR1/2-like"/>
</dbReference>
<dbReference type="InterPro" id="IPR000719">
    <property type="entry name" value="Prot_kinase_dom"/>
</dbReference>
<dbReference type="OMA" id="ANINGNC"/>
<evidence type="ECO:0000256" key="6">
    <source>
        <dbReference type="ARBA" id="ARBA00022741"/>
    </source>
</evidence>
<dbReference type="SUPFAM" id="SSF56112">
    <property type="entry name" value="Protein kinase-like (PK-like)"/>
    <property type="match status" value="1"/>
</dbReference>
<dbReference type="PROSITE" id="PS00108">
    <property type="entry name" value="PROTEIN_KINASE_ST"/>
    <property type="match status" value="1"/>
</dbReference>
<organism evidence="13 14">
    <name type="scientific">Rosa chinensis</name>
    <name type="common">China rose</name>
    <dbReference type="NCBI Taxonomy" id="74649"/>
    <lineage>
        <taxon>Eukaryota</taxon>
        <taxon>Viridiplantae</taxon>
        <taxon>Streptophyta</taxon>
        <taxon>Embryophyta</taxon>
        <taxon>Tracheophyta</taxon>
        <taxon>Spermatophyta</taxon>
        <taxon>Magnoliopsida</taxon>
        <taxon>eudicotyledons</taxon>
        <taxon>Gunneridae</taxon>
        <taxon>Pentapetalae</taxon>
        <taxon>rosids</taxon>
        <taxon>fabids</taxon>
        <taxon>Rosales</taxon>
        <taxon>Rosaceae</taxon>
        <taxon>Rosoideae</taxon>
        <taxon>Rosoideae incertae sedis</taxon>
        <taxon>Rosa</taxon>
    </lineage>
</organism>
<dbReference type="Gene3D" id="3.30.200.20">
    <property type="entry name" value="Phosphorylase Kinase, domain 1"/>
    <property type="match status" value="1"/>
</dbReference>
<dbReference type="GO" id="GO:0004674">
    <property type="term" value="F:protein serine/threonine kinase activity"/>
    <property type="evidence" value="ECO:0007669"/>
    <property type="project" value="UniProtKB-KW"/>
</dbReference>
<dbReference type="Gene3D" id="1.10.510.10">
    <property type="entry name" value="Transferase(Phosphotransferase) domain 1"/>
    <property type="match status" value="1"/>
</dbReference>
<evidence type="ECO:0000256" key="7">
    <source>
        <dbReference type="ARBA" id="ARBA00022777"/>
    </source>
</evidence>
<sequence length="278" mass="31088">MLSQLRHRHLVSLIGCCNDKGEIILVYDNMALGSLSDHLYNTNNPPLLWKQRLQICIGAARGLQYLHTGAKGTIIHRDVKSTNILLDDKWVAKVSDFGLSKMGKANMSKNHISTIVKGSFGYLDPEYYRTQRLSVKSDVYSFGVVLCEILCARPAVIHTEEMSQINLAEWTTSCYENGELDQIIDPNLRGKIAAECLNKFAEIAISCINDNGNERPSMTDVVRELEVALQLHQRGEEDINSTGRNGESETSREHFLTKDSIKCISATIFSEINNPSGR</sequence>
<dbReference type="FunFam" id="1.10.510.10:FF:000252">
    <property type="entry name" value="Receptor-like protein kinase FERONIA"/>
    <property type="match status" value="1"/>
</dbReference>
<dbReference type="InterPro" id="IPR008271">
    <property type="entry name" value="Ser/Thr_kinase_AS"/>
</dbReference>
<dbReference type="Pfam" id="PF07714">
    <property type="entry name" value="PK_Tyr_Ser-Thr"/>
    <property type="match status" value="1"/>
</dbReference>
<dbReference type="GO" id="GO:0005886">
    <property type="term" value="C:plasma membrane"/>
    <property type="evidence" value="ECO:0007669"/>
    <property type="project" value="TreeGrafter"/>
</dbReference>
<dbReference type="PANTHER" id="PTHR27003:SF434">
    <property type="entry name" value="RECEPTOR-LIKE PROTEIN KINASE FERONIA"/>
    <property type="match status" value="1"/>
</dbReference>
<feature type="domain" description="Protein kinase" evidence="12">
    <location>
        <begin position="1"/>
        <end position="229"/>
    </location>
</feature>
<dbReference type="PROSITE" id="PS50011">
    <property type="entry name" value="PROTEIN_KINASE_DOM"/>
    <property type="match status" value="1"/>
</dbReference>
<evidence type="ECO:0000259" key="12">
    <source>
        <dbReference type="PROSITE" id="PS50011"/>
    </source>
</evidence>
<keyword evidence="4" id="KW-0812">Transmembrane</keyword>
<dbReference type="GO" id="GO:0004714">
    <property type="term" value="F:transmembrane receptor protein tyrosine kinase activity"/>
    <property type="evidence" value="ECO:0007669"/>
    <property type="project" value="InterPro"/>
</dbReference>
<evidence type="ECO:0000313" key="13">
    <source>
        <dbReference type="EMBL" id="PRQ44673.1"/>
    </source>
</evidence>
<evidence type="ECO:0000256" key="11">
    <source>
        <dbReference type="ARBA" id="ARBA00023180"/>
    </source>
</evidence>
<dbReference type="Gramene" id="PRQ44673">
    <property type="protein sequence ID" value="PRQ44673"/>
    <property type="gene ID" value="RchiOBHm_Chr3g0481821"/>
</dbReference>
<dbReference type="PIRSF" id="PIRSF000654">
    <property type="entry name" value="Integrin-linked_kinase"/>
    <property type="match status" value="1"/>
</dbReference>
<protein>
    <recommendedName>
        <fullName evidence="12">Protein kinase domain-containing protein</fullName>
    </recommendedName>
</protein>
<dbReference type="EMBL" id="PDCK01000041">
    <property type="protein sequence ID" value="PRQ44673.1"/>
    <property type="molecule type" value="Genomic_DNA"/>
</dbReference>
<comment type="subcellular location">
    <subcellularLocation>
        <location evidence="1">Membrane</location>
        <topology evidence="1">Single-pass type I membrane protein</topology>
    </subcellularLocation>
</comment>
<keyword evidence="7" id="KW-0418">Kinase</keyword>
<evidence type="ECO:0000313" key="14">
    <source>
        <dbReference type="Proteomes" id="UP000238479"/>
    </source>
</evidence>
<comment type="caution">
    <text evidence="13">The sequence shown here is derived from an EMBL/GenBank/DDBJ whole genome shotgun (WGS) entry which is preliminary data.</text>
</comment>
<keyword evidence="8" id="KW-0067">ATP-binding</keyword>
<keyword evidence="2" id="KW-0723">Serine/threonine-protein kinase</keyword>
<dbReference type="InterPro" id="IPR001245">
    <property type="entry name" value="Ser-Thr/Tyr_kinase_cat_dom"/>
</dbReference>
<dbReference type="GO" id="GO:0005524">
    <property type="term" value="F:ATP binding"/>
    <property type="evidence" value="ECO:0007669"/>
    <property type="project" value="UniProtKB-KW"/>
</dbReference>
<dbReference type="Proteomes" id="UP000238479">
    <property type="component" value="Chromosome 3"/>
</dbReference>